<gene>
    <name evidence="1" type="ORF">HLPCO_001656</name>
</gene>
<dbReference type="AlphaFoldDB" id="U2FLR2"/>
<evidence type="ECO:0000313" key="1">
    <source>
        <dbReference type="EMBL" id="ERJ12129.1"/>
    </source>
</evidence>
<dbReference type="InterPro" id="IPR043519">
    <property type="entry name" value="NT_sf"/>
</dbReference>
<reference evidence="1 2" key="2">
    <citation type="journal article" date="2013" name="PLoS ONE">
        <title>INDIGO - INtegrated Data Warehouse of MIcrobial GenOmes with Examples from the Red Sea Extremophiles.</title>
        <authorList>
            <person name="Alam I."/>
            <person name="Antunes A."/>
            <person name="Kamau A.A."/>
            <person name="Ba Alawi W."/>
            <person name="Kalkatawi M."/>
            <person name="Stingl U."/>
            <person name="Bajic V.B."/>
        </authorList>
    </citation>
    <scope>NUCLEOTIDE SEQUENCE [LARGE SCALE GENOMIC DNA]</scope>
    <source>
        <strain evidence="1 2">SSD-17B</strain>
    </source>
</reference>
<dbReference type="InterPro" id="IPR007344">
    <property type="entry name" value="GrpB/CoaE"/>
</dbReference>
<protein>
    <recommendedName>
        <fullName evidence="3">GrpB family protein</fullName>
    </recommendedName>
</protein>
<keyword evidence="2" id="KW-1185">Reference proteome</keyword>
<sequence>MQIVVEDYNPEWEKQFNELKSVYKTKLKHIDIQIEHVGSTSVPGLAAKPIIDIDIIVENQDDVRKVINCLQVLGYEHQGDLGINGREAFKRKSEAVPYVQEYDAWCRHHLYVCIRGIPSLENHLRLRNYLRDNENAVREYGKLKKSLAVKYPNDIDSYIEGKTSFITNILTKVGMSRHVSDITEQNKK</sequence>
<dbReference type="Pfam" id="PF04229">
    <property type="entry name" value="GrpB"/>
    <property type="match status" value="1"/>
</dbReference>
<dbReference type="InParanoid" id="U2FLR2"/>
<dbReference type="SUPFAM" id="SSF81301">
    <property type="entry name" value="Nucleotidyltransferase"/>
    <property type="match status" value="1"/>
</dbReference>
<evidence type="ECO:0008006" key="3">
    <source>
        <dbReference type="Google" id="ProtNLM"/>
    </source>
</evidence>
<dbReference type="RefSeq" id="WP_008825128.1">
    <property type="nucleotide sequence ID" value="NZ_AFNU02000005.1"/>
</dbReference>
<dbReference type="PANTHER" id="PTHR34822">
    <property type="entry name" value="GRPB DOMAIN PROTEIN (AFU_ORTHOLOGUE AFUA_1G01530)"/>
    <property type="match status" value="1"/>
</dbReference>
<organism evidence="1 2">
    <name type="scientific">Haloplasma contractile SSD-17B</name>
    <dbReference type="NCBI Taxonomy" id="1033810"/>
    <lineage>
        <taxon>Bacteria</taxon>
        <taxon>Bacillati</taxon>
        <taxon>Mycoplasmatota</taxon>
        <taxon>Mollicutes</taxon>
        <taxon>Haloplasmatales</taxon>
        <taxon>Haloplasmataceae</taxon>
        <taxon>Haloplasma</taxon>
    </lineage>
</organism>
<dbReference type="eggNOG" id="COG2320">
    <property type="taxonomic scope" value="Bacteria"/>
</dbReference>
<dbReference type="Gene3D" id="3.30.460.10">
    <property type="entry name" value="Beta Polymerase, domain 2"/>
    <property type="match status" value="1"/>
</dbReference>
<accession>U2FLR2</accession>
<comment type="caution">
    <text evidence="1">The sequence shown here is derived from an EMBL/GenBank/DDBJ whole genome shotgun (WGS) entry which is preliminary data.</text>
</comment>
<dbReference type="OrthoDB" id="9799092at2"/>
<dbReference type="Proteomes" id="UP000005707">
    <property type="component" value="Unassembled WGS sequence"/>
</dbReference>
<dbReference type="STRING" id="1033810.HLPCO_001656"/>
<dbReference type="EMBL" id="AFNU02000005">
    <property type="protein sequence ID" value="ERJ12129.1"/>
    <property type="molecule type" value="Genomic_DNA"/>
</dbReference>
<dbReference type="PANTHER" id="PTHR34822:SF1">
    <property type="entry name" value="GRPB FAMILY PROTEIN"/>
    <property type="match status" value="1"/>
</dbReference>
<reference evidence="1 2" key="1">
    <citation type="journal article" date="2011" name="J. Bacteriol.">
        <title>Genome sequence of Haloplasma contractile, an unusual contractile bacterium from a deep-sea anoxic brine lake.</title>
        <authorList>
            <person name="Antunes A."/>
            <person name="Alam I."/>
            <person name="El Dorry H."/>
            <person name="Siam R."/>
            <person name="Robertson A."/>
            <person name="Bajic V.B."/>
            <person name="Stingl U."/>
        </authorList>
    </citation>
    <scope>NUCLEOTIDE SEQUENCE [LARGE SCALE GENOMIC DNA]</scope>
    <source>
        <strain evidence="1 2">SSD-17B</strain>
    </source>
</reference>
<evidence type="ECO:0000313" key="2">
    <source>
        <dbReference type="Proteomes" id="UP000005707"/>
    </source>
</evidence>
<name>U2FLR2_9MOLU</name>
<proteinExistence type="predicted"/>